<dbReference type="Gene3D" id="3.30.470.20">
    <property type="entry name" value="ATP-grasp fold, B domain"/>
    <property type="match status" value="1"/>
</dbReference>
<keyword evidence="2 4" id="KW-0547">Nucleotide-binding</keyword>
<dbReference type="Pfam" id="PF13535">
    <property type="entry name" value="ATP-grasp_4"/>
    <property type="match status" value="1"/>
</dbReference>
<accession>A0ABP0SB89</accession>
<proteinExistence type="predicted"/>
<keyword evidence="7" id="KW-1185">Reference proteome</keyword>
<dbReference type="PANTHER" id="PTHR43585:SF2">
    <property type="entry name" value="ATP-GRASP ENZYME FSQD"/>
    <property type="match status" value="1"/>
</dbReference>
<gene>
    <name evidence="6" type="ORF">CCMP2556_LOCUS50969</name>
</gene>
<evidence type="ECO:0000313" key="7">
    <source>
        <dbReference type="Proteomes" id="UP001642484"/>
    </source>
</evidence>
<evidence type="ECO:0000313" key="6">
    <source>
        <dbReference type="EMBL" id="CAK9109520.1"/>
    </source>
</evidence>
<dbReference type="InterPro" id="IPR011761">
    <property type="entry name" value="ATP-grasp"/>
</dbReference>
<protein>
    <recommendedName>
        <fullName evidence="5">ATP-grasp domain-containing protein</fullName>
    </recommendedName>
</protein>
<evidence type="ECO:0000256" key="4">
    <source>
        <dbReference type="PROSITE-ProRule" id="PRU00409"/>
    </source>
</evidence>
<keyword evidence="1" id="KW-0436">Ligase</keyword>
<reference evidence="6 7" key="1">
    <citation type="submission" date="2024-02" db="EMBL/GenBank/DDBJ databases">
        <authorList>
            <person name="Chen Y."/>
            <person name="Shah S."/>
            <person name="Dougan E. K."/>
            <person name="Thang M."/>
            <person name="Chan C."/>
        </authorList>
    </citation>
    <scope>NUCLEOTIDE SEQUENCE [LARGE SCALE GENOMIC DNA]</scope>
</reference>
<evidence type="ECO:0000256" key="1">
    <source>
        <dbReference type="ARBA" id="ARBA00022598"/>
    </source>
</evidence>
<comment type="caution">
    <text evidence="6">The sequence shown here is derived from an EMBL/GenBank/DDBJ whole genome shotgun (WGS) entry which is preliminary data.</text>
</comment>
<dbReference type="SUPFAM" id="SSF56059">
    <property type="entry name" value="Glutathione synthetase ATP-binding domain-like"/>
    <property type="match status" value="1"/>
</dbReference>
<dbReference type="Proteomes" id="UP001642484">
    <property type="component" value="Unassembled WGS sequence"/>
</dbReference>
<evidence type="ECO:0000259" key="5">
    <source>
        <dbReference type="PROSITE" id="PS50975"/>
    </source>
</evidence>
<evidence type="ECO:0000256" key="3">
    <source>
        <dbReference type="ARBA" id="ARBA00022840"/>
    </source>
</evidence>
<name>A0ABP0SB89_9DINO</name>
<evidence type="ECO:0000256" key="2">
    <source>
        <dbReference type="ARBA" id="ARBA00022741"/>
    </source>
</evidence>
<sequence>MVLLGLKFVFARVRRTRKQTSAMEVIVIVDPVSTGARMAEVASSRGFRVVSLWSKECTPQIRGALAGIRDGYEAVEEQASIAATVEAIQDQLRRTSSSATVSACIPGMETGVKLADLISLHLGLLPHGSGNAAFAGGDRRNKHVQQKALEKSGLRAVREVCGSKWQDVKDFLGDLGLPMVVKPVQSGGTDGVKLCQSLEEAEEHFSHLNATKRRVDSPDTAILCQEFLAGQEYAVDHVSRNGVHKTVMTWVYEKKALNGSTFVYLAARPLETKECPPEMISYTRAVLDALQVRNGATHAEVKMTPDGPCLVEVNMRMMGAHGAFIPLARLLTGTSQVDATLDSLSQERFDALPDIPRAFGTSGVMVSLVSYSAGTVTSTPGYERMKKLATFLELNSSISCGSAVAVTVDAFTISGHLLLAGSNDQIRADVAEVRRLEEEGLFCFADEAKCFSFGGGVAA</sequence>
<keyword evidence="3 4" id="KW-0067">ATP-binding</keyword>
<dbReference type="PROSITE" id="PS50975">
    <property type="entry name" value="ATP_GRASP"/>
    <property type="match status" value="1"/>
</dbReference>
<dbReference type="PANTHER" id="PTHR43585">
    <property type="entry name" value="FUMIPYRROLE BIOSYNTHESIS PROTEIN C"/>
    <property type="match status" value="1"/>
</dbReference>
<dbReference type="InterPro" id="IPR052032">
    <property type="entry name" value="ATP-dep_AA_Ligase"/>
</dbReference>
<feature type="domain" description="ATP-grasp" evidence="5">
    <location>
        <begin position="146"/>
        <end position="345"/>
    </location>
</feature>
<dbReference type="EMBL" id="CAXAMN010027247">
    <property type="protein sequence ID" value="CAK9109520.1"/>
    <property type="molecule type" value="Genomic_DNA"/>
</dbReference>
<organism evidence="6 7">
    <name type="scientific">Durusdinium trenchii</name>
    <dbReference type="NCBI Taxonomy" id="1381693"/>
    <lineage>
        <taxon>Eukaryota</taxon>
        <taxon>Sar</taxon>
        <taxon>Alveolata</taxon>
        <taxon>Dinophyceae</taxon>
        <taxon>Suessiales</taxon>
        <taxon>Symbiodiniaceae</taxon>
        <taxon>Durusdinium</taxon>
    </lineage>
</organism>